<name>A0A5J4SF85_9ZZZZ</name>
<sequence length="72" mass="8528">MTKIRKKRENKHFCSFFSNIRACFHVFHVSIQNSFSMDCLYLPYSSTLVCLLRSIRESKKSIFHSIVILIIN</sequence>
<dbReference type="AlphaFoldDB" id="A0A5J4SF85"/>
<gene>
    <name evidence="1" type="ORF">EZS27_007937</name>
</gene>
<proteinExistence type="predicted"/>
<organism evidence="1">
    <name type="scientific">termite gut metagenome</name>
    <dbReference type="NCBI Taxonomy" id="433724"/>
    <lineage>
        <taxon>unclassified sequences</taxon>
        <taxon>metagenomes</taxon>
        <taxon>organismal metagenomes</taxon>
    </lineage>
</organism>
<evidence type="ECO:0000313" key="1">
    <source>
        <dbReference type="EMBL" id="KAA6344422.1"/>
    </source>
</evidence>
<protein>
    <submittedName>
        <fullName evidence="1">Uncharacterized protein</fullName>
    </submittedName>
</protein>
<reference evidence="1" key="1">
    <citation type="submission" date="2019-03" db="EMBL/GenBank/DDBJ databases">
        <title>Single cell metagenomics reveals metabolic interactions within the superorganism composed of flagellate Streblomastix strix and complex community of Bacteroidetes bacteria on its surface.</title>
        <authorList>
            <person name="Treitli S.C."/>
            <person name="Kolisko M."/>
            <person name="Husnik F."/>
            <person name="Keeling P."/>
            <person name="Hampl V."/>
        </authorList>
    </citation>
    <scope>NUCLEOTIDE SEQUENCE</scope>
    <source>
        <strain evidence="1">STM</strain>
    </source>
</reference>
<dbReference type="EMBL" id="SNRY01000218">
    <property type="protein sequence ID" value="KAA6344422.1"/>
    <property type="molecule type" value="Genomic_DNA"/>
</dbReference>
<accession>A0A5J4SF85</accession>
<comment type="caution">
    <text evidence="1">The sequence shown here is derived from an EMBL/GenBank/DDBJ whole genome shotgun (WGS) entry which is preliminary data.</text>
</comment>